<sequence length="84" mass="9036">MGELTVTAKGQVTLRKDLLEHLGVHPGDKISIEKLPGGRVEVKAARPTGKISDAFGILKTKSNARSLSIEEMNEIIADGWAGKR</sequence>
<dbReference type="GO" id="GO:0003677">
    <property type="term" value="F:DNA binding"/>
    <property type="evidence" value="ECO:0007669"/>
    <property type="project" value="InterPro"/>
</dbReference>
<evidence type="ECO:0000313" key="2">
    <source>
        <dbReference type="EMBL" id="RXH31073.1"/>
    </source>
</evidence>
<name>A0A4Q0S7W1_9BRAD</name>
<reference evidence="2 3" key="1">
    <citation type="submission" date="2015-04" db="EMBL/GenBank/DDBJ databases">
        <title>Comparative genomics of rhizobia nodulating Arachis hypogaea in China.</title>
        <authorList>
            <person name="Li Y."/>
        </authorList>
    </citation>
    <scope>NUCLEOTIDE SEQUENCE [LARGE SCALE GENOMIC DNA]</scope>
    <source>
        <strain evidence="2 3">CCBAU 51787</strain>
    </source>
</reference>
<dbReference type="Gene3D" id="2.10.260.10">
    <property type="match status" value="1"/>
</dbReference>
<dbReference type="SUPFAM" id="SSF89447">
    <property type="entry name" value="AbrB/MazE/MraZ-like"/>
    <property type="match status" value="1"/>
</dbReference>
<accession>A0A4Q0S7W1</accession>
<protein>
    <submittedName>
        <fullName evidence="2">Transcriptional regulator</fullName>
    </submittedName>
</protein>
<proteinExistence type="predicted"/>
<dbReference type="RefSeq" id="WP_128936777.1">
    <property type="nucleotide sequence ID" value="NZ_CP022221.1"/>
</dbReference>
<dbReference type="EMBL" id="LBJM01000092">
    <property type="protein sequence ID" value="RXH31073.1"/>
    <property type="molecule type" value="Genomic_DNA"/>
</dbReference>
<gene>
    <name evidence="2" type="ORF">XH94_34570</name>
</gene>
<dbReference type="AlphaFoldDB" id="A0A4Q0S7W1"/>
<evidence type="ECO:0000259" key="1">
    <source>
        <dbReference type="SMART" id="SM00966"/>
    </source>
</evidence>
<dbReference type="InterPro" id="IPR037914">
    <property type="entry name" value="SpoVT-AbrB_sf"/>
</dbReference>
<comment type="caution">
    <text evidence="2">The sequence shown here is derived from an EMBL/GenBank/DDBJ whole genome shotgun (WGS) entry which is preliminary data.</text>
</comment>
<dbReference type="SMART" id="SM00966">
    <property type="entry name" value="SpoVT_AbrB"/>
    <property type="match status" value="1"/>
</dbReference>
<organism evidence="2 3">
    <name type="scientific">Bradyrhizobium zhanjiangense</name>
    <dbReference type="NCBI Taxonomy" id="1325107"/>
    <lineage>
        <taxon>Bacteria</taxon>
        <taxon>Pseudomonadati</taxon>
        <taxon>Pseudomonadota</taxon>
        <taxon>Alphaproteobacteria</taxon>
        <taxon>Hyphomicrobiales</taxon>
        <taxon>Nitrobacteraceae</taxon>
        <taxon>Bradyrhizobium</taxon>
    </lineage>
</organism>
<dbReference type="InterPro" id="IPR007159">
    <property type="entry name" value="SpoVT-AbrB_dom"/>
</dbReference>
<evidence type="ECO:0000313" key="3">
    <source>
        <dbReference type="Proteomes" id="UP000290565"/>
    </source>
</evidence>
<dbReference type="Proteomes" id="UP000290565">
    <property type="component" value="Unassembled WGS sequence"/>
</dbReference>
<feature type="domain" description="SpoVT-AbrB" evidence="1">
    <location>
        <begin position="4"/>
        <end position="50"/>
    </location>
</feature>